<evidence type="ECO:0000256" key="2">
    <source>
        <dbReference type="ARBA" id="ARBA00022448"/>
    </source>
</evidence>
<evidence type="ECO:0000313" key="10">
    <source>
        <dbReference type="Proteomes" id="UP000664521"/>
    </source>
</evidence>
<feature type="transmembrane region" description="Helical" evidence="7">
    <location>
        <begin position="395"/>
        <end position="415"/>
    </location>
</feature>
<keyword evidence="5 7" id="KW-0472">Membrane</keyword>
<feature type="transmembrane region" description="Helical" evidence="7">
    <location>
        <begin position="334"/>
        <end position="356"/>
    </location>
</feature>
<dbReference type="PROSITE" id="PS50850">
    <property type="entry name" value="MFS"/>
    <property type="match status" value="1"/>
</dbReference>
<comment type="caution">
    <text evidence="9">The sequence shown here is derived from an EMBL/GenBank/DDBJ whole genome shotgun (WGS) entry which is preliminary data.</text>
</comment>
<evidence type="ECO:0000256" key="1">
    <source>
        <dbReference type="ARBA" id="ARBA00004141"/>
    </source>
</evidence>
<proteinExistence type="predicted"/>
<dbReference type="GO" id="GO:0022857">
    <property type="term" value="F:transmembrane transporter activity"/>
    <property type="evidence" value="ECO:0007669"/>
    <property type="project" value="InterPro"/>
</dbReference>
<gene>
    <name evidence="9" type="ORF">HETSPECPRED_001926</name>
</gene>
<dbReference type="FunFam" id="1.20.1250.20:FF:000034">
    <property type="entry name" value="MFS general substrate transporter"/>
    <property type="match status" value="1"/>
</dbReference>
<feature type="domain" description="Major facilitator superfamily (MFS) profile" evidence="8">
    <location>
        <begin position="41"/>
        <end position="451"/>
    </location>
</feature>
<feature type="region of interest" description="Disordered" evidence="6">
    <location>
        <begin position="1"/>
        <end position="23"/>
    </location>
</feature>
<feature type="transmembrane region" description="Helical" evidence="7">
    <location>
        <begin position="79"/>
        <end position="100"/>
    </location>
</feature>
<dbReference type="PANTHER" id="PTHR43791">
    <property type="entry name" value="PERMEASE-RELATED"/>
    <property type="match status" value="1"/>
</dbReference>
<evidence type="ECO:0000256" key="4">
    <source>
        <dbReference type="ARBA" id="ARBA00022989"/>
    </source>
</evidence>
<dbReference type="FunFam" id="1.20.1250.20:FF:000013">
    <property type="entry name" value="MFS general substrate transporter"/>
    <property type="match status" value="1"/>
</dbReference>
<dbReference type="AlphaFoldDB" id="A0A8H3ID98"/>
<feature type="transmembrane region" description="Helical" evidence="7">
    <location>
        <begin position="308"/>
        <end position="325"/>
    </location>
</feature>
<protein>
    <recommendedName>
        <fullName evidence="8">Major facilitator superfamily (MFS) profile domain-containing protein</fullName>
    </recommendedName>
</protein>
<evidence type="ECO:0000256" key="3">
    <source>
        <dbReference type="ARBA" id="ARBA00022692"/>
    </source>
</evidence>
<evidence type="ECO:0000313" key="9">
    <source>
        <dbReference type="EMBL" id="CAF9914228.1"/>
    </source>
</evidence>
<feature type="transmembrane region" description="Helical" evidence="7">
    <location>
        <begin position="137"/>
        <end position="157"/>
    </location>
</feature>
<dbReference type="SUPFAM" id="SSF103473">
    <property type="entry name" value="MFS general substrate transporter"/>
    <property type="match status" value="1"/>
</dbReference>
<feature type="transmembrane region" description="Helical" evidence="7">
    <location>
        <begin position="169"/>
        <end position="188"/>
    </location>
</feature>
<organism evidence="9 10">
    <name type="scientific">Heterodermia speciosa</name>
    <dbReference type="NCBI Taxonomy" id="116794"/>
    <lineage>
        <taxon>Eukaryota</taxon>
        <taxon>Fungi</taxon>
        <taxon>Dikarya</taxon>
        <taxon>Ascomycota</taxon>
        <taxon>Pezizomycotina</taxon>
        <taxon>Lecanoromycetes</taxon>
        <taxon>OSLEUM clade</taxon>
        <taxon>Lecanoromycetidae</taxon>
        <taxon>Caliciales</taxon>
        <taxon>Physciaceae</taxon>
        <taxon>Heterodermia</taxon>
    </lineage>
</organism>
<dbReference type="PANTHER" id="PTHR43791:SF46">
    <property type="entry name" value="MAJOR FACILITATOR SUPERFAMILY (MFS) PROFILE DOMAIN-CONTAINING PROTEIN-RELATED"/>
    <property type="match status" value="1"/>
</dbReference>
<dbReference type="GO" id="GO:0005886">
    <property type="term" value="C:plasma membrane"/>
    <property type="evidence" value="ECO:0007669"/>
    <property type="project" value="TreeGrafter"/>
</dbReference>
<keyword evidence="4 7" id="KW-1133">Transmembrane helix</keyword>
<dbReference type="Pfam" id="PF07690">
    <property type="entry name" value="MFS_1"/>
    <property type="match status" value="1"/>
</dbReference>
<reference evidence="9" key="1">
    <citation type="submission" date="2021-03" db="EMBL/GenBank/DDBJ databases">
        <authorList>
            <person name="Tagirdzhanova G."/>
        </authorList>
    </citation>
    <scope>NUCLEOTIDE SEQUENCE</scope>
</reference>
<keyword evidence="3 7" id="KW-0812">Transmembrane</keyword>
<dbReference type="EMBL" id="CAJPDS010000014">
    <property type="protein sequence ID" value="CAF9914228.1"/>
    <property type="molecule type" value="Genomic_DNA"/>
</dbReference>
<keyword evidence="10" id="KW-1185">Reference proteome</keyword>
<name>A0A8H3ID98_9LECA</name>
<accession>A0A8H3ID98</accession>
<dbReference type="Gene3D" id="1.20.1250.20">
    <property type="entry name" value="MFS general substrate transporter like domains"/>
    <property type="match status" value="2"/>
</dbReference>
<dbReference type="OrthoDB" id="19923at2759"/>
<feature type="transmembrane region" description="Helical" evidence="7">
    <location>
        <begin position="200"/>
        <end position="222"/>
    </location>
</feature>
<dbReference type="InterPro" id="IPR020846">
    <property type="entry name" value="MFS_dom"/>
</dbReference>
<feature type="transmembrane region" description="Helical" evidence="7">
    <location>
        <begin position="269"/>
        <end position="288"/>
    </location>
</feature>
<evidence type="ECO:0000259" key="8">
    <source>
        <dbReference type="PROSITE" id="PS50850"/>
    </source>
</evidence>
<feature type="transmembrane region" description="Helical" evidence="7">
    <location>
        <begin position="427"/>
        <end position="447"/>
    </location>
</feature>
<evidence type="ECO:0000256" key="6">
    <source>
        <dbReference type="SAM" id="MobiDB-lite"/>
    </source>
</evidence>
<keyword evidence="2" id="KW-0813">Transport</keyword>
<evidence type="ECO:0000256" key="5">
    <source>
        <dbReference type="ARBA" id="ARBA00023136"/>
    </source>
</evidence>
<feature type="transmembrane region" description="Helical" evidence="7">
    <location>
        <begin position="41"/>
        <end position="59"/>
    </location>
</feature>
<dbReference type="Proteomes" id="UP000664521">
    <property type="component" value="Unassembled WGS sequence"/>
</dbReference>
<dbReference type="InterPro" id="IPR011701">
    <property type="entry name" value="MFS"/>
</dbReference>
<sequence>MSGLDESGELESNGAGKSTFPAQCPPSVNEKTLVRKMDFKILPMLFIIYVAAFLDRVNISNALTMNLPKDLHLVGTQRNVALTIFFVPYVLFEIPSNIFLKRFKPHIWLSCCILAFGVVMLAQGFVQNYSGLLATRFLLGLAEAGIFPGSYYLISFWYKREEAQQRFTFYWCSVLIASAFGGLLASAIAKMDGIGGYSNWRWIFILEGILTILIGIAAFFFVADFPEEATWLTEDERTWVLARTGRDKGPPGKIAIQDVLHFFSDLKNILGGIIYFAIVVPIYSFAYFAPTIIKTLGYSTVQTQLHTVPPVAAALALAVIFAYLSDRSQLRSPYIAFCIALTITGLAILISVHHSFSAQYGGIHLIAMGAFASGPIALCWFVMNLHGHANRSIGTAWMIGFGNIGGIVATFSFLVTDAPRYTKGYTICLAVTMVGLLASSLYGFLVWRENRKLRMASDQGKVVYFSL</sequence>
<feature type="transmembrane region" description="Helical" evidence="7">
    <location>
        <begin position="362"/>
        <end position="383"/>
    </location>
</feature>
<evidence type="ECO:0000256" key="7">
    <source>
        <dbReference type="SAM" id="Phobius"/>
    </source>
</evidence>
<comment type="subcellular location">
    <subcellularLocation>
        <location evidence="1">Membrane</location>
        <topology evidence="1">Multi-pass membrane protein</topology>
    </subcellularLocation>
</comment>
<dbReference type="InterPro" id="IPR036259">
    <property type="entry name" value="MFS_trans_sf"/>
</dbReference>
<feature type="transmembrane region" description="Helical" evidence="7">
    <location>
        <begin position="107"/>
        <end position="125"/>
    </location>
</feature>